<sequence length="84" mass="9576">MSWDVSLIKFTRRYRAIPEIPDDERPHPLGALAEVHAAVSEVFPKTNWSDPAWGIYDGAFGSIEFNVGRDDPVQSLALHVRRWN</sequence>
<protein>
    <submittedName>
        <fullName evidence="1">Uncharacterized protein</fullName>
    </submittedName>
</protein>
<reference evidence="1" key="1">
    <citation type="submission" date="2015-10" db="EMBL/GenBank/DDBJ databases">
        <authorList>
            <person name="Gilbert D.G."/>
        </authorList>
    </citation>
    <scope>NUCLEOTIDE SEQUENCE</scope>
    <source>
        <strain evidence="1">Phyl III-seqv23</strain>
    </source>
</reference>
<evidence type="ECO:0000313" key="1">
    <source>
        <dbReference type="EMBL" id="CUV16225.1"/>
    </source>
</evidence>
<accession>A0A0S4U3F0</accession>
<dbReference type="AlphaFoldDB" id="A0A0S4U3F0"/>
<organism evidence="1">
    <name type="scientific">Ralstonia solanacearum</name>
    <name type="common">Pseudomonas solanacearum</name>
    <dbReference type="NCBI Taxonomy" id="305"/>
    <lineage>
        <taxon>Bacteria</taxon>
        <taxon>Pseudomonadati</taxon>
        <taxon>Pseudomonadota</taxon>
        <taxon>Betaproteobacteria</taxon>
        <taxon>Burkholderiales</taxon>
        <taxon>Burkholderiaceae</taxon>
        <taxon>Ralstonia</taxon>
        <taxon>Ralstonia solanacearum species complex</taxon>
    </lineage>
</organism>
<dbReference type="EMBL" id="LN899821">
    <property type="protein sequence ID" value="CUV16225.1"/>
    <property type="molecule type" value="Genomic_DNA"/>
</dbReference>
<gene>
    <name evidence="1" type="ORF">PSS4_v1_50010</name>
</gene>
<proteinExistence type="predicted"/>
<name>A0A0S4U3F0_RALSL</name>